<dbReference type="OrthoDB" id="6500128at2759"/>
<dbReference type="InterPro" id="IPR050173">
    <property type="entry name" value="ABC_transporter_C-like"/>
</dbReference>
<feature type="transmembrane region" description="Helical" evidence="8">
    <location>
        <begin position="94"/>
        <end position="115"/>
    </location>
</feature>
<evidence type="ECO:0000256" key="3">
    <source>
        <dbReference type="ARBA" id="ARBA00022692"/>
    </source>
</evidence>
<feature type="domain" description="AAA+ ATPase" evidence="9">
    <location>
        <begin position="1189"/>
        <end position="1506"/>
    </location>
</feature>
<dbReference type="Pfam" id="PF00005">
    <property type="entry name" value="ABC_tran"/>
    <property type="match status" value="1"/>
</dbReference>
<dbReference type="Proteomes" id="UP001067231">
    <property type="component" value="Unassembled WGS sequence"/>
</dbReference>
<feature type="transmembrane region" description="Helical" evidence="8">
    <location>
        <begin position="937"/>
        <end position="956"/>
    </location>
</feature>
<proteinExistence type="inferred from homology"/>
<dbReference type="SUPFAM" id="SSF52540">
    <property type="entry name" value="P-loop containing nucleoside triphosphate hydrolases"/>
    <property type="match status" value="1"/>
</dbReference>
<feature type="transmembrane region" description="Helical" evidence="8">
    <location>
        <begin position="896"/>
        <end position="916"/>
    </location>
</feature>
<comment type="similarity">
    <text evidence="2">Belongs to the ABC transporter superfamily. ABCC family. Conjugate transporter (TC 3.A.1.208) subfamily.</text>
</comment>
<feature type="transmembrane region" description="Helical" evidence="8">
    <location>
        <begin position="962"/>
        <end position="982"/>
    </location>
</feature>
<evidence type="ECO:0000259" key="9">
    <source>
        <dbReference type="SMART" id="SM00382"/>
    </source>
</evidence>
<dbReference type="SUPFAM" id="SSF90123">
    <property type="entry name" value="ABC transporter transmembrane region"/>
    <property type="match status" value="2"/>
</dbReference>
<dbReference type="Gene3D" id="3.40.50.300">
    <property type="entry name" value="P-loop containing nucleotide triphosphate hydrolases"/>
    <property type="match status" value="1"/>
</dbReference>
<comment type="caution">
    <text evidence="10">The sequence shown here is derived from an EMBL/GenBank/DDBJ whole genome shotgun (WGS) entry which is preliminary data.</text>
</comment>
<feature type="transmembrane region" description="Helical" evidence="8">
    <location>
        <begin position="1053"/>
        <end position="1073"/>
    </location>
</feature>
<feature type="transmembrane region" description="Helical" evidence="8">
    <location>
        <begin position="240"/>
        <end position="259"/>
    </location>
</feature>
<dbReference type="GO" id="GO:0016887">
    <property type="term" value="F:ATP hydrolysis activity"/>
    <property type="evidence" value="ECO:0007669"/>
    <property type="project" value="InterPro"/>
</dbReference>
<dbReference type="PANTHER" id="PTHR24223:SF456">
    <property type="entry name" value="MULTIDRUG RESISTANCE-ASSOCIATED PROTEIN LETHAL(2)03659"/>
    <property type="match status" value="1"/>
</dbReference>
<dbReference type="InterPro" id="IPR003593">
    <property type="entry name" value="AAA+_ATPase"/>
</dbReference>
<feature type="transmembrane region" description="Helical" evidence="8">
    <location>
        <begin position="127"/>
        <end position="148"/>
    </location>
</feature>
<dbReference type="SMART" id="SM00382">
    <property type="entry name" value="AAA"/>
    <property type="match status" value="1"/>
</dbReference>
<comment type="subcellular location">
    <subcellularLocation>
        <location evidence="1">Membrane</location>
        <topology evidence="1">Multi-pass membrane protein</topology>
    </subcellularLocation>
</comment>
<feature type="transmembrane region" description="Helical" evidence="8">
    <location>
        <begin position="863"/>
        <end position="884"/>
    </location>
</feature>
<dbReference type="GO" id="GO:0016020">
    <property type="term" value="C:membrane"/>
    <property type="evidence" value="ECO:0007669"/>
    <property type="project" value="UniProtKB-SubCell"/>
</dbReference>
<dbReference type="InterPro" id="IPR003439">
    <property type="entry name" value="ABC_transporter-like_ATP-bd"/>
</dbReference>
<keyword evidence="3 8" id="KW-0812">Transmembrane</keyword>
<gene>
    <name evidence="10" type="ORF">OJ253_2037</name>
</gene>
<keyword evidence="7 8" id="KW-0472">Membrane</keyword>
<evidence type="ECO:0000313" key="10">
    <source>
        <dbReference type="EMBL" id="KAJ1608145.1"/>
    </source>
</evidence>
<organism evidence="10">
    <name type="scientific">Cryptosporidium canis</name>
    <dbReference type="NCBI Taxonomy" id="195482"/>
    <lineage>
        <taxon>Eukaryota</taxon>
        <taxon>Sar</taxon>
        <taxon>Alveolata</taxon>
        <taxon>Apicomplexa</taxon>
        <taxon>Conoidasida</taxon>
        <taxon>Coccidia</taxon>
        <taxon>Eucoccidiorida</taxon>
        <taxon>Eimeriorina</taxon>
        <taxon>Cryptosporidiidae</taxon>
        <taxon>Cryptosporidium</taxon>
    </lineage>
</organism>
<evidence type="ECO:0000256" key="2">
    <source>
        <dbReference type="ARBA" id="ARBA00009726"/>
    </source>
</evidence>
<dbReference type="InterPro" id="IPR036640">
    <property type="entry name" value="ABC1_TM_sf"/>
</dbReference>
<dbReference type="InterPro" id="IPR027417">
    <property type="entry name" value="P-loop_NTPase"/>
</dbReference>
<feature type="transmembrane region" description="Helical" evidence="8">
    <location>
        <begin position="216"/>
        <end position="234"/>
    </location>
</feature>
<evidence type="ECO:0000256" key="1">
    <source>
        <dbReference type="ARBA" id="ARBA00004141"/>
    </source>
</evidence>
<evidence type="ECO:0000256" key="6">
    <source>
        <dbReference type="ARBA" id="ARBA00022989"/>
    </source>
</evidence>
<dbReference type="GO" id="GO:0042626">
    <property type="term" value="F:ATPase-coupled transmembrane transporter activity"/>
    <property type="evidence" value="ECO:0007669"/>
    <property type="project" value="TreeGrafter"/>
</dbReference>
<protein>
    <submittedName>
        <fullName evidence="10">ABC transporter</fullName>
    </submittedName>
</protein>
<feature type="transmembrane region" description="Helical" evidence="8">
    <location>
        <begin position="823"/>
        <end position="842"/>
    </location>
</feature>
<dbReference type="Gene3D" id="1.20.1560.10">
    <property type="entry name" value="ABC transporter type 1, transmembrane domain"/>
    <property type="match status" value="1"/>
</dbReference>
<keyword evidence="6 8" id="KW-1133">Transmembrane helix</keyword>
<keyword evidence="4" id="KW-0547">Nucleotide-binding</keyword>
<name>A0A9D5HXD0_9CRYT</name>
<reference evidence="10" key="1">
    <citation type="submission" date="2022-10" db="EMBL/GenBank/DDBJ databases">
        <title>Adaptive evolution leads to modifications in subtelomeric GC content in a zoonotic Cryptosporidium species.</title>
        <authorList>
            <person name="Li J."/>
            <person name="Feng Y."/>
            <person name="Xiao L."/>
        </authorList>
    </citation>
    <scope>NUCLEOTIDE SEQUENCE</scope>
    <source>
        <strain evidence="10">33844</strain>
    </source>
</reference>
<evidence type="ECO:0000256" key="5">
    <source>
        <dbReference type="ARBA" id="ARBA00022840"/>
    </source>
</evidence>
<evidence type="ECO:0000256" key="4">
    <source>
        <dbReference type="ARBA" id="ARBA00022741"/>
    </source>
</evidence>
<keyword evidence="5" id="KW-0067">ATP-binding</keyword>
<sequence length="1511" mass="173463">MYTLLGDPFLFRINKLNVKIWENVEFEVDRLKSYIGRQYKVETDSARIEEKFKLLSEPQLGLEYSPIGKTGQDKPEISTWMVIRMIFSAFKGSYIVLLLLKFSLMFTTFFLAYSLKRFKESFGVGSEYVKGVCLILNQIIEVLFNIYVDYYTEVLHIRVRGGLTLFLMTLMLKYKKVPRGNKECLFDDTQDFSRLQNVVSVDGEFAEYIVSYGMELITFPFSLFLLFGISNMFIDAKSIFLCAVILCFVGFVCIASQWISSSYKKHFMEAREERISCLTKSVSENDDFVLTHINDVIFTNLISRYRSKEMKFNKYRKFWFCIGEIGSHWMEILCSMAICAYCYHKNYSGSEAMSILTNCSFIIPTLVRPISSIAYMTYYLTEALNAVNRIKSILRDYTTHSLHFETESDDLWHGIMEDTEHIEIQDLSSGESLVLKKGHLNVVLDCEKESHDQRVSHFFREVAKFSMEDASDSKFLLRCRLRGSGSLVTLNGNREMTRVTCYINKKSWVLDNAKLEEMIICDQPFDYHLWNLVVNICQLDVDIYNKNINLNDVINSKQISTGQRIRISFARSLYSKLIQTSICNRRRSEKTDGRTSNSPSATNGPLARNYCIFFLLENIFDTLDRETSCRLIYSLFNKEEEPLGILNSSFGMVSISPDMLNLFFFTVYLKSCRSIVLEDQYEALCKLDEDCSIRVTGITNELRIISHYHIGVRDIIEEEASENEDLLNSITYFINNNIKDTFVLQCTSPTSASQARSSSTNNHLKRGNNKIDLEKDVNNLISLRKGKWISNSLKYYLFQTNDKVKYKFDTRMSKISNVKRNKSIIFVYLILSTIPLLIFKITEFKILNSLDKTSNLLRDLVKYLNYCLMILANFAITISLEIIIGLKSANYIHNTILYGYLTSYSVIKIIPVSSIISHLSNDQLVIDYCITKRIGQILSHINKIAAFSIISIAINFKEPMSYVPIGFLYIFFIYWNYLSYFINSCRTLRLLFLNSQTAVSDLVHSINIGIQDIHQNLLSGYLMQMCNKKARDMMAPLYSQSMMFAWLRLRLDFLLPVTLTSINILFPILFSSMGTSDKGIPQIIIFIIGVGLTIPKITSSTVKYWVKMENELLAVTRMRLLMDTIQDDAFGGSLEVECSTESPAPLMRLKNAECRYLKLRNDPFSSIINDYNVLQNIFCLRKMNLEIRSGEVIGVVGRTGSGKTTLLKLIGGAIGISKGTKTIYRELLSVEDGQYWGERADRARSGQLRPGSEVENVVNERETHQFACNGGRNGDQNADDDRHYYFSDEETDAIGSLEKDDHYYMMKESSLERIKMITELSEIDPNILLNSVKTLEFLSSIAYVPVKVDFPGNLRLSEVLDCEKIGSDLEILDLLDLFGLVDRKRNQAHDQVSKGGPAEKVSETCSLLIPPANLQILGLSISSFNFDPSQRQILLLLRLALNSQRYRLLLLDEPPNYKLATENGEYVSVIDFILKKYFAHCSVVIATHRFDQISSINRILVINNNRRVFEI</sequence>
<dbReference type="PANTHER" id="PTHR24223">
    <property type="entry name" value="ATP-BINDING CASSETTE SUB-FAMILY C"/>
    <property type="match status" value="1"/>
</dbReference>
<evidence type="ECO:0000256" key="8">
    <source>
        <dbReference type="SAM" id="Phobius"/>
    </source>
</evidence>
<dbReference type="EMBL" id="JAPCXC010000048">
    <property type="protein sequence ID" value="KAJ1608145.1"/>
    <property type="molecule type" value="Genomic_DNA"/>
</dbReference>
<dbReference type="GO" id="GO:0005524">
    <property type="term" value="F:ATP binding"/>
    <property type="evidence" value="ECO:0007669"/>
    <property type="project" value="UniProtKB-KW"/>
</dbReference>
<accession>A0A9D5HXD0</accession>
<evidence type="ECO:0000256" key="7">
    <source>
        <dbReference type="ARBA" id="ARBA00023136"/>
    </source>
</evidence>